<evidence type="ECO:0000313" key="1">
    <source>
        <dbReference type="EMBL" id="KAK3752760.1"/>
    </source>
</evidence>
<dbReference type="EMBL" id="JAWDGP010005741">
    <property type="protein sequence ID" value="KAK3752760.1"/>
    <property type="molecule type" value="Genomic_DNA"/>
</dbReference>
<gene>
    <name evidence="1" type="ORF">RRG08_047532</name>
</gene>
<protein>
    <submittedName>
        <fullName evidence="1">Uncharacterized protein</fullName>
    </submittedName>
</protein>
<name>A0AAE1D2S5_9GAST</name>
<dbReference type="AlphaFoldDB" id="A0AAE1D2S5"/>
<dbReference type="Proteomes" id="UP001283361">
    <property type="component" value="Unassembled WGS sequence"/>
</dbReference>
<organism evidence="1 2">
    <name type="scientific">Elysia crispata</name>
    <name type="common">lettuce slug</name>
    <dbReference type="NCBI Taxonomy" id="231223"/>
    <lineage>
        <taxon>Eukaryota</taxon>
        <taxon>Metazoa</taxon>
        <taxon>Spiralia</taxon>
        <taxon>Lophotrochozoa</taxon>
        <taxon>Mollusca</taxon>
        <taxon>Gastropoda</taxon>
        <taxon>Heterobranchia</taxon>
        <taxon>Euthyneura</taxon>
        <taxon>Panpulmonata</taxon>
        <taxon>Sacoglossa</taxon>
        <taxon>Placobranchoidea</taxon>
        <taxon>Plakobranchidae</taxon>
        <taxon>Elysia</taxon>
    </lineage>
</organism>
<keyword evidence="2" id="KW-1185">Reference proteome</keyword>
<comment type="caution">
    <text evidence="1">The sequence shown here is derived from an EMBL/GenBank/DDBJ whole genome shotgun (WGS) entry which is preliminary data.</text>
</comment>
<accession>A0AAE1D2S5</accession>
<proteinExistence type="predicted"/>
<reference evidence="1" key="1">
    <citation type="journal article" date="2023" name="G3 (Bethesda)">
        <title>A reference genome for the long-term kleptoplast-retaining sea slug Elysia crispata morphotype clarki.</title>
        <authorList>
            <person name="Eastman K.E."/>
            <person name="Pendleton A.L."/>
            <person name="Shaikh M.A."/>
            <person name="Suttiyut T."/>
            <person name="Ogas R."/>
            <person name="Tomko P."/>
            <person name="Gavelis G."/>
            <person name="Widhalm J.R."/>
            <person name="Wisecaver J.H."/>
        </authorList>
    </citation>
    <scope>NUCLEOTIDE SEQUENCE</scope>
    <source>
        <strain evidence="1">ECLA1</strain>
    </source>
</reference>
<sequence length="79" mass="8984">METRCSDCWLTSLREISWRIDAVPTQQRAQHWGVQNDCNCATTGRPTGTPLIKSERLNQLNTGPPLYPELTECCYDLSI</sequence>
<evidence type="ECO:0000313" key="2">
    <source>
        <dbReference type="Proteomes" id="UP001283361"/>
    </source>
</evidence>